<dbReference type="PRINTS" id="PR00449">
    <property type="entry name" value="RASTRNSFRMNG"/>
</dbReference>
<dbReference type="PROSITE" id="PS00518">
    <property type="entry name" value="ZF_RING_1"/>
    <property type="match status" value="1"/>
</dbReference>
<keyword evidence="2 4" id="KW-0863">Zinc-finger</keyword>
<dbReference type="GO" id="GO:0005829">
    <property type="term" value="C:cytosol"/>
    <property type="evidence" value="ECO:0007669"/>
    <property type="project" value="TreeGrafter"/>
</dbReference>
<dbReference type="OrthoDB" id="207081at2759"/>
<protein>
    <submittedName>
        <fullName evidence="9">Rab-like protein 6 (inferred by orthology to a human protein)</fullName>
    </submittedName>
</protein>
<keyword evidence="1" id="KW-0479">Metal-binding</keyword>
<dbReference type="PANTHER" id="PTHR14932">
    <property type="entry name" value="RAS GTPASE-RELATED"/>
    <property type="match status" value="1"/>
</dbReference>
<feature type="compositionally biased region" description="Basic and acidic residues" evidence="5">
    <location>
        <begin position="1044"/>
        <end position="1060"/>
    </location>
</feature>
<dbReference type="Proteomes" id="UP000267096">
    <property type="component" value="Unassembled WGS sequence"/>
</dbReference>
<proteinExistence type="predicted"/>
<dbReference type="GO" id="GO:0008270">
    <property type="term" value="F:zinc ion binding"/>
    <property type="evidence" value="ECO:0007669"/>
    <property type="project" value="UniProtKB-KW"/>
</dbReference>
<keyword evidence="8" id="KW-1185">Reference proteome</keyword>
<sequence length="1147" mass="127721">MISALKKKFGAADSTGTQNASGANSPQQGAQQHPHNRNMPVVKIVIRGDRSVGKTCLLRRLQGLAFVEDYIPTEEIQVATIQWNYRATDDIVKVDVWDVVDQSLKSLQFEDAVCDARYVDVYKGANGVILMFDITKNWTWDYVVKEVSNVPSNIPVLILGNRRDMGHHRQVSEDVCKAFVDNFQRLSLVAYPWSTLARHCSALFFYALTFAQWPSYTFHSSLDVLAQFKLSTATFTLLFWCACFFHYVMSAGRVQVDWRNKRFVARGWLVRSSRSRHRAILVTAFAIAAATVVQTRTMHSILVAEQEAIVLKLSNDANNTIINESQMINCKNNTMMCNASATGVDCIKVRATCVIRCNAANINGTSSEGLCVQSALPNAFAHSSLCTTITLLRVDFALCISFAIYLGIRLNIEPTGMVWRRRPAATTIQQQQRQRGGRHNNRVIISIESEENNVADVHWHRHQRALTQGITHSHNFENRARRNGTVSRQTLSLMHSDGELEDGYFDGATEMQRLRSANPRNQIDVVGNGQEISSDFDESATRLEKFAHKCEEEFRKGHCCVKPKLEVPEEPEECQICWQHFANRQLNCGHLICCCCIIDMVRYSNTPDVSTLNCPFCRQRICCAYELKVIVSDETVPLTQCCSPPCANGTLAAQVRFTQSSMRNAFGLRMLYLFFNIPFLFLQRETLLGQLETNKYEIQLSYDELDMYEETQDADYDTFIEGLSMRRRAAAEQMAPLPSGAGTGGATPSRFSPMGGGQPIPVPLAMSSKSSPTNCKVDAATLKSTSSQPNLPVPRSKGGVERDTISVTNGTVGDEQLRKTMDRFLTDANNSKDLKQRPNNLPLRARRSTNSDDENAANAMVATYEEDFSSDDEALAASMSSFQKQFQETIGTGSGAHCKTIARDRNMGNSHKELDTPMAYKVPLSGDSSRSTPSGDHEHMGSHIAGGCSSLTSSSYNSPTHTVRKPDSVTLDSPGITAEDLDAWLGSPSDSLPNISEKNNAPLLSDDDEDSRHNPLVSRMGVEEDSESDAELHDENTPVVSTKRQKDMKNSLRVAVDHRTQANSSTATPSPNPSETSEKRKKKKKKVTTSGEEKPKRSKKKEKGPSLSTKKKHHRRRELSDIGKDTALSKFLETDEKQIDPDLYDAL</sequence>
<reference evidence="9" key="1">
    <citation type="submission" date="2016-04" db="UniProtKB">
        <authorList>
            <consortium name="WormBaseParasite"/>
        </authorList>
    </citation>
    <scope>IDENTIFICATION</scope>
</reference>
<evidence type="ECO:0000256" key="1">
    <source>
        <dbReference type="ARBA" id="ARBA00022723"/>
    </source>
</evidence>
<dbReference type="GO" id="GO:0005634">
    <property type="term" value="C:nucleus"/>
    <property type="evidence" value="ECO:0007669"/>
    <property type="project" value="TreeGrafter"/>
</dbReference>
<dbReference type="InterPro" id="IPR001806">
    <property type="entry name" value="Small_GTPase"/>
</dbReference>
<dbReference type="WBParaSite" id="ASIM_0001060401-mRNA-1">
    <property type="protein sequence ID" value="ASIM_0001060401-mRNA-1"/>
    <property type="gene ID" value="ASIM_0001060401"/>
</dbReference>
<dbReference type="InterPro" id="IPR013083">
    <property type="entry name" value="Znf_RING/FYVE/PHD"/>
</dbReference>
<dbReference type="SUPFAM" id="SSF52540">
    <property type="entry name" value="P-loop containing nucleoside triphosphate hydrolases"/>
    <property type="match status" value="1"/>
</dbReference>
<dbReference type="Pfam" id="PF00071">
    <property type="entry name" value="Ras"/>
    <property type="match status" value="1"/>
</dbReference>
<dbReference type="GO" id="GO:0005525">
    <property type="term" value="F:GTP binding"/>
    <property type="evidence" value="ECO:0007669"/>
    <property type="project" value="InterPro"/>
</dbReference>
<dbReference type="InterPro" id="IPR040385">
    <property type="entry name" value="RABL6"/>
</dbReference>
<dbReference type="PROSITE" id="PS51419">
    <property type="entry name" value="RAB"/>
    <property type="match status" value="1"/>
</dbReference>
<dbReference type="EMBL" id="UYRR01030986">
    <property type="protein sequence ID" value="VDK42450.1"/>
    <property type="molecule type" value="Genomic_DNA"/>
</dbReference>
<feature type="region of interest" description="Disordered" evidence="5">
    <location>
        <begin position="908"/>
        <end position="1147"/>
    </location>
</feature>
<evidence type="ECO:0000256" key="3">
    <source>
        <dbReference type="ARBA" id="ARBA00022833"/>
    </source>
</evidence>
<dbReference type="GO" id="GO:0003924">
    <property type="term" value="F:GTPase activity"/>
    <property type="evidence" value="ECO:0007669"/>
    <property type="project" value="InterPro"/>
</dbReference>
<dbReference type="PROSITE" id="PS50089">
    <property type="entry name" value="ZF_RING_2"/>
    <property type="match status" value="1"/>
</dbReference>
<dbReference type="SUPFAM" id="SSF57850">
    <property type="entry name" value="RING/U-box"/>
    <property type="match status" value="1"/>
</dbReference>
<feature type="region of interest" description="Disordered" evidence="5">
    <location>
        <begin position="7"/>
        <end position="36"/>
    </location>
</feature>
<feature type="compositionally biased region" description="Low complexity" evidence="5">
    <location>
        <begin position="1062"/>
        <end position="1075"/>
    </location>
</feature>
<evidence type="ECO:0000313" key="7">
    <source>
        <dbReference type="EMBL" id="VDK42450.1"/>
    </source>
</evidence>
<feature type="domain" description="RING-type" evidence="6">
    <location>
        <begin position="574"/>
        <end position="618"/>
    </location>
</feature>
<gene>
    <name evidence="7" type="ORF">ASIM_LOCUS10162</name>
</gene>
<dbReference type="InterPro" id="IPR001841">
    <property type="entry name" value="Znf_RING"/>
</dbReference>
<dbReference type="Gene3D" id="3.40.50.300">
    <property type="entry name" value="P-loop containing nucleotide triphosphate hydrolases"/>
    <property type="match status" value="1"/>
</dbReference>
<feature type="compositionally biased region" description="Polar residues" evidence="5">
    <location>
        <begin position="14"/>
        <end position="33"/>
    </location>
</feature>
<dbReference type="InterPro" id="IPR027417">
    <property type="entry name" value="P-loop_NTPase"/>
</dbReference>
<reference evidence="7 8" key="2">
    <citation type="submission" date="2018-11" db="EMBL/GenBank/DDBJ databases">
        <authorList>
            <consortium name="Pathogen Informatics"/>
        </authorList>
    </citation>
    <scope>NUCLEOTIDE SEQUENCE [LARGE SCALE GENOMIC DNA]</scope>
</reference>
<evidence type="ECO:0000259" key="6">
    <source>
        <dbReference type="PROSITE" id="PS50089"/>
    </source>
</evidence>
<feature type="region of interest" description="Disordered" evidence="5">
    <location>
        <begin position="783"/>
        <end position="805"/>
    </location>
</feature>
<feature type="compositionally biased region" description="Low complexity" evidence="5">
    <location>
        <begin position="949"/>
        <end position="958"/>
    </location>
</feature>
<name>A0A158PMY2_ANISI</name>
<dbReference type="AlphaFoldDB" id="A0A158PMY2"/>
<dbReference type="PANTHER" id="PTHR14932:SF1">
    <property type="entry name" value="RAB-LIKE PROTEIN 6"/>
    <property type="match status" value="1"/>
</dbReference>
<evidence type="ECO:0000256" key="2">
    <source>
        <dbReference type="ARBA" id="ARBA00022771"/>
    </source>
</evidence>
<evidence type="ECO:0000313" key="9">
    <source>
        <dbReference type="WBParaSite" id="ASIM_0001060401-mRNA-1"/>
    </source>
</evidence>
<feature type="region of interest" description="Disordered" evidence="5">
    <location>
        <begin position="829"/>
        <end position="855"/>
    </location>
</feature>
<accession>A0A158PMY2</accession>
<keyword evidence="3" id="KW-0862">Zinc</keyword>
<organism evidence="9">
    <name type="scientific">Anisakis simplex</name>
    <name type="common">Herring worm</name>
    <dbReference type="NCBI Taxonomy" id="6269"/>
    <lineage>
        <taxon>Eukaryota</taxon>
        <taxon>Metazoa</taxon>
        <taxon>Ecdysozoa</taxon>
        <taxon>Nematoda</taxon>
        <taxon>Chromadorea</taxon>
        <taxon>Rhabditida</taxon>
        <taxon>Spirurina</taxon>
        <taxon>Ascaridomorpha</taxon>
        <taxon>Ascaridoidea</taxon>
        <taxon>Anisakidae</taxon>
        <taxon>Anisakis</taxon>
        <taxon>Anisakis simplex complex</taxon>
    </lineage>
</organism>
<feature type="compositionally biased region" description="Polar residues" evidence="5">
    <location>
        <begin position="988"/>
        <end position="999"/>
    </location>
</feature>
<dbReference type="SMART" id="SM00175">
    <property type="entry name" value="RAB"/>
    <property type="match status" value="1"/>
</dbReference>
<evidence type="ECO:0000313" key="8">
    <source>
        <dbReference type="Proteomes" id="UP000267096"/>
    </source>
</evidence>
<evidence type="ECO:0000256" key="4">
    <source>
        <dbReference type="PROSITE-ProRule" id="PRU00175"/>
    </source>
</evidence>
<evidence type="ECO:0000256" key="5">
    <source>
        <dbReference type="SAM" id="MobiDB-lite"/>
    </source>
</evidence>
<dbReference type="Gene3D" id="3.30.40.10">
    <property type="entry name" value="Zinc/RING finger domain, C3HC4 (zinc finger)"/>
    <property type="match status" value="1"/>
</dbReference>
<dbReference type="InterPro" id="IPR017907">
    <property type="entry name" value="Znf_RING_CS"/>
</dbReference>